<proteinExistence type="predicted"/>
<dbReference type="Pfam" id="PF13424">
    <property type="entry name" value="TPR_12"/>
    <property type="match status" value="4"/>
</dbReference>
<dbReference type="SMART" id="SM00028">
    <property type="entry name" value="TPR"/>
    <property type="match status" value="8"/>
</dbReference>
<dbReference type="Gene3D" id="3.40.50.300">
    <property type="entry name" value="P-loop containing nucleotide triphosphate hydrolases"/>
    <property type="match status" value="1"/>
</dbReference>
<accession>A0A7K0CCE5</accession>
<evidence type="ECO:0000256" key="1">
    <source>
        <dbReference type="PROSITE-ProRule" id="PRU00339"/>
    </source>
</evidence>
<dbReference type="EMBL" id="WEGJ01000003">
    <property type="protein sequence ID" value="MQY11118.1"/>
    <property type="molecule type" value="Genomic_DNA"/>
</dbReference>
<dbReference type="InterPro" id="IPR011990">
    <property type="entry name" value="TPR-like_helical_dom_sf"/>
</dbReference>
<dbReference type="NCBIfam" id="NF047832">
    <property type="entry name" value="caspase_w_EACC1"/>
    <property type="match status" value="1"/>
</dbReference>
<dbReference type="Gene3D" id="1.25.40.10">
    <property type="entry name" value="Tetratricopeptide repeat domain"/>
    <property type="match status" value="2"/>
</dbReference>
<dbReference type="InterPro" id="IPR041664">
    <property type="entry name" value="AAA_16"/>
</dbReference>
<comment type="caution">
    <text evidence="3">The sequence shown here is derived from an EMBL/GenBank/DDBJ whole genome shotgun (WGS) entry which is preliminary data.</text>
</comment>
<dbReference type="RefSeq" id="WP_153450450.1">
    <property type="nucleotide sequence ID" value="NZ_WEGJ01000003.1"/>
</dbReference>
<dbReference type="Proteomes" id="UP000466345">
    <property type="component" value="Unassembled WGS sequence"/>
</dbReference>
<sequence>MTVPVPGTSKAILLGAHEYARLNPLTAVRANLESLHAHVLEDEVWRLREEDCLFLSQPEAGVSAITDNLYETTAQATGTLLVYYAGHGTGDPDHADRLMLALPGSHYDRPWTWLDYAHLRRAVQDSPAARKLVVLDCCYGGKAIDGGMSGDSSPSPTATSLIDLADMDGTCVLTAASGEERAMCPPDAEYSAFTGELLRLLRQGATGPIPSDPHGRHGEQLEVLDISTLYAYLRDRLSARSVAGFPLPEPQLGTRNNGGGIVVGRNRSYVPPAPPPGTSAPDAPVTPMSLTAPDAVHVGRGSELRQILDLAERIRPGEGRPASCLVHGMGGSGKTHLLRMAAAELRERFPDAAFEIDLHGFAAARSAAYDSSTEGIRQPAEALESLLSQVGHPKIPPGLQARQEEWRAWLAGRRALLLLDNAHDAKQVAPLLPGQGAECLALISSRSRDFPSDIRIGLGELPEKLAVDLLTTMAQAERPEGPVSASPADLVEIARRCGHLPVALRPIGAALATLSAAAILDATGGPEPFRELPSAESAVRLAFESSYNRLPDDLKETLWACAWHPGRTYSAPTIGVMLDISPSYAELRLDRLTRLHLLQGSHTRPDLHDLYLPLVRAAAREVPGRREARARLYRQLADLTTAAWKIVTEEASGDRFDSPASAREWLVESTTDLEAAAIAALADRWPDAHGFAEATARWLRFNSQYDTAAMVYVASLELARTTNNRLAQANALQGLGDCHRLQDRYDEAAEHYQRALELARTTTNRTTQAYALIGLAHCHRPQDRYDQATEHYQQALELARSTGNRTTQAYALIGLAHCHRLQNRYEQTAEHYQQALELARETGNHATQASALVGLADCDRLQGDYDHAIDHYQQAFDVARLTGNNHATQTNALIGLADCHRTENRYDQAAARYRQAFDLARTINNRTTQAMALIGLAHCDRVQDHHPEAIKHYRQSLELARATNDRLIQAYALNGLADSHRAQGRYDHATAHYRDALDLSHATNNRTMQALALTGLAECHTAQDQRRPARKYLRRAIRIYTDIGRDDRAELLQERLRELK</sequence>
<feature type="repeat" description="TPR" evidence="1">
    <location>
        <begin position="769"/>
        <end position="802"/>
    </location>
</feature>
<keyword evidence="1" id="KW-0802">TPR repeat</keyword>
<dbReference type="InterPro" id="IPR011600">
    <property type="entry name" value="Pept_C14_caspase"/>
</dbReference>
<organism evidence="3 4">
    <name type="scientific">Streptomyces smaragdinus</name>
    <dbReference type="NCBI Taxonomy" id="2585196"/>
    <lineage>
        <taxon>Bacteria</taxon>
        <taxon>Bacillati</taxon>
        <taxon>Actinomycetota</taxon>
        <taxon>Actinomycetes</taxon>
        <taxon>Kitasatosporales</taxon>
        <taxon>Streptomycetaceae</taxon>
        <taxon>Streptomyces</taxon>
    </lineage>
</organism>
<dbReference type="OrthoDB" id="3542505at2"/>
<evidence type="ECO:0000313" key="3">
    <source>
        <dbReference type="EMBL" id="MQY11118.1"/>
    </source>
</evidence>
<dbReference type="InterPro" id="IPR027417">
    <property type="entry name" value="P-loop_NTPase"/>
</dbReference>
<dbReference type="Pfam" id="PF00656">
    <property type="entry name" value="Peptidase_C14"/>
    <property type="match status" value="1"/>
</dbReference>
<dbReference type="SUPFAM" id="SSF48452">
    <property type="entry name" value="TPR-like"/>
    <property type="match status" value="2"/>
</dbReference>
<dbReference type="Pfam" id="PF13191">
    <property type="entry name" value="AAA_16"/>
    <property type="match status" value="1"/>
</dbReference>
<dbReference type="PANTHER" id="PTHR10098">
    <property type="entry name" value="RAPSYN-RELATED"/>
    <property type="match status" value="1"/>
</dbReference>
<dbReference type="GO" id="GO:0006508">
    <property type="term" value="P:proteolysis"/>
    <property type="evidence" value="ECO:0007669"/>
    <property type="project" value="InterPro"/>
</dbReference>
<dbReference type="PROSITE" id="PS50005">
    <property type="entry name" value="TPR"/>
    <property type="match status" value="3"/>
</dbReference>
<dbReference type="PRINTS" id="PR00364">
    <property type="entry name" value="DISEASERSIST"/>
</dbReference>
<name>A0A7K0CCE5_9ACTN</name>
<feature type="repeat" description="TPR" evidence="1">
    <location>
        <begin position="809"/>
        <end position="842"/>
    </location>
</feature>
<dbReference type="InterPro" id="IPR003593">
    <property type="entry name" value="AAA+_ATPase"/>
</dbReference>
<gene>
    <name evidence="3" type="ORF">SRB5_12320</name>
</gene>
<keyword evidence="4" id="KW-1185">Reference proteome</keyword>
<protein>
    <recommendedName>
        <fullName evidence="2">AAA+ ATPase domain-containing protein</fullName>
    </recommendedName>
</protein>
<dbReference type="PANTHER" id="PTHR10098:SF108">
    <property type="entry name" value="TETRATRICOPEPTIDE REPEAT PROTEIN 28"/>
    <property type="match status" value="1"/>
</dbReference>
<dbReference type="GO" id="GO:0004197">
    <property type="term" value="F:cysteine-type endopeptidase activity"/>
    <property type="evidence" value="ECO:0007669"/>
    <property type="project" value="InterPro"/>
</dbReference>
<dbReference type="Gene3D" id="3.40.50.1460">
    <property type="match status" value="1"/>
</dbReference>
<evidence type="ECO:0000259" key="2">
    <source>
        <dbReference type="SMART" id="SM00382"/>
    </source>
</evidence>
<feature type="repeat" description="TPR" evidence="1">
    <location>
        <begin position="729"/>
        <end position="762"/>
    </location>
</feature>
<reference evidence="3 4" key="1">
    <citation type="submission" date="2019-10" db="EMBL/GenBank/DDBJ databases">
        <title>Streptomyces smaragdinus sp. nov. and Streptomyces fabii sp. nov., isolated from the gut of fungus growing-termite Macrotermes natalensis.</title>
        <authorList>
            <person name="Schwitalla J."/>
            <person name="Benndorf R."/>
            <person name="Martin K."/>
            <person name="De Beer W."/>
            <person name="Kaster A.-K."/>
            <person name="Vollmers J."/>
            <person name="Poulsen M."/>
            <person name="Beemelmanns C."/>
        </authorList>
    </citation>
    <scope>NUCLEOTIDE SEQUENCE [LARGE SCALE GENOMIC DNA]</scope>
    <source>
        <strain evidence="3 4">RB5</strain>
    </source>
</reference>
<dbReference type="SUPFAM" id="SSF52540">
    <property type="entry name" value="P-loop containing nucleoside triphosphate hydrolases"/>
    <property type="match status" value="1"/>
</dbReference>
<evidence type="ECO:0000313" key="4">
    <source>
        <dbReference type="Proteomes" id="UP000466345"/>
    </source>
</evidence>
<dbReference type="AlphaFoldDB" id="A0A7K0CCE5"/>
<dbReference type="SMART" id="SM00382">
    <property type="entry name" value="AAA"/>
    <property type="match status" value="1"/>
</dbReference>
<dbReference type="InterPro" id="IPR019734">
    <property type="entry name" value="TPR_rpt"/>
</dbReference>
<feature type="domain" description="AAA+ ATPase" evidence="2">
    <location>
        <begin position="320"/>
        <end position="506"/>
    </location>
</feature>